<feature type="domain" description="Periplasmic binding protein" evidence="5">
    <location>
        <begin position="45"/>
        <end position="296"/>
    </location>
</feature>
<protein>
    <submittedName>
        <fullName evidence="6">Substrate-binding domain-containing protein</fullName>
    </submittedName>
</protein>
<proteinExistence type="inferred from homology"/>
<sequence>MSINLTRRGLALLAATGLSVVLVAGCSGNGSPSASGSASSSGTKIAMAISTMNNPFFVSLRDGAQAEAKAKGVDLLVSDAQNDASTQLNQLSNAQTSGAKAVIVNPVDSKAVAGGVKALIGAKVPVVAVDRGVEGVDVASFIASDNVAGGGQAADALAQATHSTGKVIWLQGTPGTSASIDRGKGFSETLKKYPNLSIVATQTANFDRTQGLNVATNLLQAHPEATAIFAENDEMALGAIKALGDKAGKSVMVVGFDGTPDGIKAVSDGTMAADIAQQPAELGKLAVDQAINAVGGTAQKSIPVPVKTVTKDNVSGYQK</sequence>
<reference evidence="6 7" key="1">
    <citation type="submission" date="2019-10" db="EMBL/GenBank/DDBJ databases">
        <title>Genomic analysis of Raineyella sp. CBA3103.</title>
        <authorList>
            <person name="Roh S.W."/>
        </authorList>
    </citation>
    <scope>NUCLEOTIDE SEQUENCE [LARGE SCALE GENOMIC DNA]</scope>
    <source>
        <strain evidence="6 7">CBA3103</strain>
    </source>
</reference>
<accession>A0A5Q2FAH9</accession>
<dbReference type="Gene3D" id="3.40.50.2300">
    <property type="match status" value="2"/>
</dbReference>
<evidence type="ECO:0000256" key="4">
    <source>
        <dbReference type="SAM" id="SignalP"/>
    </source>
</evidence>
<evidence type="ECO:0000313" key="6">
    <source>
        <dbReference type="EMBL" id="QGF23922.1"/>
    </source>
</evidence>
<gene>
    <name evidence="6" type="ORF">Rai3103_09790</name>
</gene>
<dbReference type="InterPro" id="IPR028082">
    <property type="entry name" value="Peripla_BP_I"/>
</dbReference>
<evidence type="ECO:0000259" key="5">
    <source>
        <dbReference type="Pfam" id="PF13407"/>
    </source>
</evidence>
<dbReference type="PANTHER" id="PTHR46847">
    <property type="entry name" value="D-ALLOSE-BINDING PERIPLASMIC PROTEIN-RELATED"/>
    <property type="match status" value="1"/>
</dbReference>
<dbReference type="PANTHER" id="PTHR46847:SF1">
    <property type="entry name" value="D-ALLOSE-BINDING PERIPLASMIC PROTEIN-RELATED"/>
    <property type="match status" value="1"/>
</dbReference>
<dbReference type="InterPro" id="IPR025997">
    <property type="entry name" value="SBP_2_dom"/>
</dbReference>
<dbReference type="GO" id="GO:0030246">
    <property type="term" value="F:carbohydrate binding"/>
    <property type="evidence" value="ECO:0007669"/>
    <property type="project" value="UniProtKB-ARBA"/>
</dbReference>
<dbReference type="SUPFAM" id="SSF53822">
    <property type="entry name" value="Periplasmic binding protein-like I"/>
    <property type="match status" value="1"/>
</dbReference>
<name>A0A5Q2FAH9_9ACTN</name>
<dbReference type="PROSITE" id="PS51257">
    <property type="entry name" value="PROKAR_LIPOPROTEIN"/>
    <property type="match status" value="1"/>
</dbReference>
<keyword evidence="7" id="KW-1185">Reference proteome</keyword>
<keyword evidence="3 4" id="KW-0732">Signal</keyword>
<organism evidence="6 7">
    <name type="scientific">Raineyella fluvialis</name>
    <dbReference type="NCBI Taxonomy" id="2662261"/>
    <lineage>
        <taxon>Bacteria</taxon>
        <taxon>Bacillati</taxon>
        <taxon>Actinomycetota</taxon>
        <taxon>Actinomycetes</taxon>
        <taxon>Propionibacteriales</taxon>
        <taxon>Propionibacteriaceae</taxon>
        <taxon>Raineyella</taxon>
    </lineage>
</organism>
<comment type="similarity">
    <text evidence="2">Belongs to the bacterial solute-binding protein 2 family.</text>
</comment>
<comment type="subcellular location">
    <subcellularLocation>
        <location evidence="1">Cell envelope</location>
    </subcellularLocation>
</comment>
<feature type="signal peptide" evidence="4">
    <location>
        <begin position="1"/>
        <end position="24"/>
    </location>
</feature>
<feature type="chain" id="PRO_5038635544" evidence="4">
    <location>
        <begin position="25"/>
        <end position="319"/>
    </location>
</feature>
<dbReference type="CDD" id="cd06323">
    <property type="entry name" value="PBP1_ribose_binding"/>
    <property type="match status" value="1"/>
</dbReference>
<dbReference type="EMBL" id="CP045725">
    <property type="protein sequence ID" value="QGF23922.1"/>
    <property type="molecule type" value="Genomic_DNA"/>
</dbReference>
<dbReference type="RefSeq" id="WP_153572452.1">
    <property type="nucleotide sequence ID" value="NZ_CP045725.1"/>
</dbReference>
<evidence type="ECO:0000256" key="2">
    <source>
        <dbReference type="ARBA" id="ARBA00007639"/>
    </source>
</evidence>
<evidence type="ECO:0000256" key="3">
    <source>
        <dbReference type="ARBA" id="ARBA00022729"/>
    </source>
</evidence>
<dbReference type="Proteomes" id="UP000386847">
    <property type="component" value="Chromosome"/>
</dbReference>
<dbReference type="KEGG" id="rain:Rai3103_09790"/>
<dbReference type="GO" id="GO:0030313">
    <property type="term" value="C:cell envelope"/>
    <property type="evidence" value="ECO:0007669"/>
    <property type="project" value="UniProtKB-SubCell"/>
</dbReference>
<dbReference type="Pfam" id="PF13407">
    <property type="entry name" value="Peripla_BP_4"/>
    <property type="match status" value="1"/>
</dbReference>
<dbReference type="AlphaFoldDB" id="A0A5Q2FAH9"/>
<evidence type="ECO:0000313" key="7">
    <source>
        <dbReference type="Proteomes" id="UP000386847"/>
    </source>
</evidence>
<evidence type="ECO:0000256" key="1">
    <source>
        <dbReference type="ARBA" id="ARBA00004196"/>
    </source>
</evidence>